<keyword evidence="6" id="KW-0648">Protein biosynthesis</keyword>
<keyword evidence="4" id="KW-0804">Transcription</keyword>
<dbReference type="EMBL" id="BKCP01002558">
    <property type="protein sequence ID" value="GER28414.1"/>
    <property type="molecule type" value="Genomic_DNA"/>
</dbReference>
<keyword evidence="3" id="KW-0238">DNA-binding</keyword>
<comment type="subcellular location">
    <subcellularLocation>
        <location evidence="1">Nucleus</location>
    </subcellularLocation>
</comment>
<dbReference type="PANTHER" id="PTHR31674">
    <property type="entry name" value="B3 DOMAIN-CONTAINING PROTEIN REM-LIKE 3-RELATED"/>
    <property type="match status" value="1"/>
</dbReference>
<accession>A0A5A7P769</accession>
<dbReference type="PANTHER" id="PTHR31674:SF62">
    <property type="entry name" value="B3 DOMAIN-CONTAINING PROTEIN REM14-RELATED"/>
    <property type="match status" value="1"/>
</dbReference>
<protein>
    <submittedName>
        <fullName evidence="6">Transcription elongation factor GreA</fullName>
    </submittedName>
</protein>
<name>A0A5A7P769_STRAF</name>
<reference evidence="7" key="1">
    <citation type="journal article" date="2019" name="Curr. Biol.">
        <title>Genome Sequence of Striga asiatica Provides Insight into the Evolution of Plant Parasitism.</title>
        <authorList>
            <person name="Yoshida S."/>
            <person name="Kim S."/>
            <person name="Wafula E.K."/>
            <person name="Tanskanen J."/>
            <person name="Kim Y.M."/>
            <person name="Honaas L."/>
            <person name="Yang Z."/>
            <person name="Spallek T."/>
            <person name="Conn C.E."/>
            <person name="Ichihashi Y."/>
            <person name="Cheong K."/>
            <person name="Cui S."/>
            <person name="Der J.P."/>
            <person name="Gundlach H."/>
            <person name="Jiao Y."/>
            <person name="Hori C."/>
            <person name="Ishida J.K."/>
            <person name="Kasahara H."/>
            <person name="Kiba T."/>
            <person name="Kim M.S."/>
            <person name="Koo N."/>
            <person name="Laohavisit A."/>
            <person name="Lee Y.H."/>
            <person name="Lumba S."/>
            <person name="McCourt P."/>
            <person name="Mortimer J.C."/>
            <person name="Mutuku J.M."/>
            <person name="Nomura T."/>
            <person name="Sasaki-Sekimoto Y."/>
            <person name="Seto Y."/>
            <person name="Wang Y."/>
            <person name="Wakatake T."/>
            <person name="Sakakibara H."/>
            <person name="Demura T."/>
            <person name="Yamaguchi S."/>
            <person name="Yoneyama K."/>
            <person name="Manabe R.I."/>
            <person name="Nelson D.C."/>
            <person name="Schulman A.H."/>
            <person name="Timko M.P."/>
            <person name="dePamphilis C.W."/>
            <person name="Choi D."/>
            <person name="Shirasu K."/>
        </authorList>
    </citation>
    <scope>NUCLEOTIDE SEQUENCE [LARGE SCALE GENOMIC DNA]</scope>
    <source>
        <strain evidence="7">cv. UVA1</strain>
    </source>
</reference>
<proteinExistence type="predicted"/>
<dbReference type="Proteomes" id="UP000325081">
    <property type="component" value="Unassembled WGS sequence"/>
</dbReference>
<evidence type="ECO:0000313" key="6">
    <source>
        <dbReference type="EMBL" id="GER28414.1"/>
    </source>
</evidence>
<evidence type="ECO:0000256" key="3">
    <source>
        <dbReference type="ARBA" id="ARBA00023125"/>
    </source>
</evidence>
<keyword evidence="6" id="KW-0251">Elongation factor</keyword>
<dbReference type="Gene3D" id="2.40.330.10">
    <property type="entry name" value="DNA-binding pseudobarrel domain"/>
    <property type="match status" value="1"/>
</dbReference>
<dbReference type="SUPFAM" id="SSF101936">
    <property type="entry name" value="DNA-binding pseudobarrel domain"/>
    <property type="match status" value="2"/>
</dbReference>
<dbReference type="AlphaFoldDB" id="A0A5A7P769"/>
<sequence length="149" mass="17451">MVNNCPTLTDGWRDFILTEDITIGYFFVFRPRTIFDYEVTVLEPNGCERLPQHTFRVEIKPTHVERARLAIPMTFWRAHIQGQYSNYNSAILQFGDYRYDVEIIQGHGKKLLQNGRARQFIDDNNIVVGDVCTFFLLPGDEVIKFKVKM</sequence>
<evidence type="ECO:0000256" key="1">
    <source>
        <dbReference type="ARBA" id="ARBA00004123"/>
    </source>
</evidence>
<dbReference type="GO" id="GO:0005634">
    <property type="term" value="C:nucleus"/>
    <property type="evidence" value="ECO:0007669"/>
    <property type="project" value="UniProtKB-SubCell"/>
</dbReference>
<evidence type="ECO:0000256" key="2">
    <source>
        <dbReference type="ARBA" id="ARBA00023015"/>
    </source>
</evidence>
<evidence type="ECO:0000256" key="5">
    <source>
        <dbReference type="ARBA" id="ARBA00023242"/>
    </source>
</evidence>
<dbReference type="InterPro" id="IPR015300">
    <property type="entry name" value="DNA-bd_pseudobarrel_sf"/>
</dbReference>
<dbReference type="InterPro" id="IPR039218">
    <property type="entry name" value="REM_fam"/>
</dbReference>
<evidence type="ECO:0000256" key="4">
    <source>
        <dbReference type="ARBA" id="ARBA00023163"/>
    </source>
</evidence>
<comment type="caution">
    <text evidence="6">The sequence shown here is derived from an EMBL/GenBank/DDBJ whole genome shotgun (WGS) entry which is preliminary data.</text>
</comment>
<organism evidence="6 7">
    <name type="scientific">Striga asiatica</name>
    <name type="common">Asiatic witchweed</name>
    <name type="synonym">Buchnera asiatica</name>
    <dbReference type="NCBI Taxonomy" id="4170"/>
    <lineage>
        <taxon>Eukaryota</taxon>
        <taxon>Viridiplantae</taxon>
        <taxon>Streptophyta</taxon>
        <taxon>Embryophyta</taxon>
        <taxon>Tracheophyta</taxon>
        <taxon>Spermatophyta</taxon>
        <taxon>Magnoliopsida</taxon>
        <taxon>eudicotyledons</taxon>
        <taxon>Gunneridae</taxon>
        <taxon>Pentapetalae</taxon>
        <taxon>asterids</taxon>
        <taxon>lamiids</taxon>
        <taxon>Lamiales</taxon>
        <taxon>Orobanchaceae</taxon>
        <taxon>Buchnereae</taxon>
        <taxon>Striga</taxon>
    </lineage>
</organism>
<keyword evidence="2" id="KW-0805">Transcription regulation</keyword>
<gene>
    <name evidence="6" type="ORF">STAS_04206</name>
</gene>
<dbReference type="GO" id="GO:0003677">
    <property type="term" value="F:DNA binding"/>
    <property type="evidence" value="ECO:0007669"/>
    <property type="project" value="UniProtKB-KW"/>
</dbReference>
<dbReference type="GO" id="GO:0003746">
    <property type="term" value="F:translation elongation factor activity"/>
    <property type="evidence" value="ECO:0007669"/>
    <property type="project" value="UniProtKB-KW"/>
</dbReference>
<keyword evidence="5" id="KW-0539">Nucleus</keyword>
<evidence type="ECO:0000313" key="7">
    <source>
        <dbReference type="Proteomes" id="UP000325081"/>
    </source>
</evidence>
<dbReference type="OrthoDB" id="918099at2759"/>
<keyword evidence="7" id="KW-1185">Reference proteome</keyword>